<reference evidence="3" key="1">
    <citation type="submission" date="2015-08" db="EMBL/GenBank/DDBJ databases">
        <title>Complete DNA Sequence of Pseudomonas syringae pv. actinidiae, the Causal Agent of Kiwifruit Canker Disease.</title>
        <authorList>
            <person name="Rikkerink E.H.A."/>
            <person name="Fineran P.C."/>
        </authorList>
    </citation>
    <scope>NUCLEOTIDE SEQUENCE</scope>
    <source>
        <strain evidence="3">DSM 13666</strain>
    </source>
</reference>
<protein>
    <recommendedName>
        <fullName evidence="2">YqzN/YkzM domain-containing protein</fullName>
    </recommendedName>
</protein>
<dbReference type="PATRIC" id="fig|136160.3.peg.3327"/>
<evidence type="ECO:0000313" key="3">
    <source>
        <dbReference type="EMBL" id="KOO39891.1"/>
    </source>
</evidence>
<feature type="region of interest" description="Disordered" evidence="1">
    <location>
        <begin position="1"/>
        <end position="25"/>
    </location>
</feature>
<comment type="caution">
    <text evidence="3">The sequence shown here is derived from an EMBL/GenBank/DDBJ whole genome shotgun (WGS) entry which is preliminary data.</text>
</comment>
<sequence>MSDQKQENKPKEAPKETKRAKPPETKHYIYELREHSRELFGVKPEVLDGALFDYPDTQISKSEAERRIRAFLNKEAKQ</sequence>
<dbReference type="RefSeq" id="WP_053431740.1">
    <property type="nucleotide sequence ID" value="NZ_LILD02000002.1"/>
</dbReference>
<dbReference type="EMBL" id="LILD01000001">
    <property type="protein sequence ID" value="KOO39891.1"/>
    <property type="molecule type" value="Genomic_DNA"/>
</dbReference>
<organism evidence="3">
    <name type="scientific">Halalkalibacterium halodurans</name>
    <name type="common">Bacillus halodurans</name>
    <dbReference type="NCBI Taxonomy" id="86665"/>
    <lineage>
        <taxon>Bacteria</taxon>
        <taxon>Bacillati</taxon>
        <taxon>Bacillota</taxon>
        <taxon>Bacilli</taxon>
        <taxon>Bacillales</taxon>
        <taxon>Bacillaceae</taxon>
        <taxon>Halalkalibacterium (ex Joshi et al. 2022)</taxon>
    </lineage>
</organism>
<name>A0A0M0KM01_ALKHA</name>
<feature type="domain" description="YqzN/YkzM" evidence="2">
    <location>
        <begin position="24"/>
        <end position="75"/>
    </location>
</feature>
<evidence type="ECO:0000256" key="1">
    <source>
        <dbReference type="SAM" id="MobiDB-lite"/>
    </source>
</evidence>
<accession>A0A0M0KM01</accession>
<dbReference type="Pfam" id="PF26160">
    <property type="entry name" value="YqzN_YkzM"/>
    <property type="match status" value="1"/>
</dbReference>
<dbReference type="AlphaFoldDB" id="A0A0M0KM01"/>
<evidence type="ECO:0000259" key="2">
    <source>
        <dbReference type="Pfam" id="PF26160"/>
    </source>
</evidence>
<proteinExistence type="predicted"/>
<dbReference type="InterPro" id="IPR058869">
    <property type="entry name" value="YqzN_YkzM"/>
</dbReference>
<gene>
    <name evidence="3" type="ORF">AMD02_14320</name>
</gene>